<gene>
    <name evidence="2" type="primary">MAKR5</name>
    <name evidence="2" type="ORF">CR513_34717</name>
</gene>
<feature type="non-terminal residue" evidence="2">
    <location>
        <position position="1"/>
    </location>
</feature>
<reference evidence="2" key="1">
    <citation type="submission" date="2018-05" db="EMBL/GenBank/DDBJ databases">
        <title>Draft genome of Mucuna pruriens seed.</title>
        <authorList>
            <person name="Nnadi N.E."/>
            <person name="Vos R."/>
            <person name="Hasami M.H."/>
            <person name="Devisetty U.K."/>
            <person name="Aguiy J.C."/>
        </authorList>
    </citation>
    <scope>NUCLEOTIDE SEQUENCE [LARGE SCALE GENOMIC DNA]</scope>
    <source>
        <strain evidence="2">JCA_2017</strain>
    </source>
</reference>
<protein>
    <submittedName>
        <fullName evidence="2">Membrane-associated kinase regulator 5</fullName>
    </submittedName>
</protein>
<dbReference type="PANTHER" id="PTHR33929">
    <property type="entry name" value="MEMBRANE-ASSOCIATED KINASE REGULATOR 2-RELATED"/>
    <property type="match status" value="1"/>
</dbReference>
<evidence type="ECO:0000313" key="2">
    <source>
        <dbReference type="EMBL" id="RDX84257.1"/>
    </source>
</evidence>
<dbReference type="STRING" id="157652.A0A371G125"/>
<dbReference type="GO" id="GO:0016301">
    <property type="term" value="F:kinase activity"/>
    <property type="evidence" value="ECO:0007669"/>
    <property type="project" value="UniProtKB-KW"/>
</dbReference>
<keyword evidence="2" id="KW-0808">Transferase</keyword>
<feature type="region of interest" description="Disordered" evidence="1">
    <location>
        <begin position="227"/>
        <end position="282"/>
    </location>
</feature>
<dbReference type="AlphaFoldDB" id="A0A371G125"/>
<proteinExistence type="predicted"/>
<dbReference type="OrthoDB" id="689803at2759"/>
<accession>A0A371G125</accession>
<evidence type="ECO:0000256" key="1">
    <source>
        <dbReference type="SAM" id="MobiDB-lite"/>
    </source>
</evidence>
<feature type="compositionally biased region" description="Low complexity" evidence="1">
    <location>
        <begin position="230"/>
        <end position="245"/>
    </location>
</feature>
<dbReference type="InterPro" id="IPR039619">
    <property type="entry name" value="MAKR2/5"/>
</dbReference>
<comment type="caution">
    <text evidence="2">The sequence shown here is derived from an EMBL/GenBank/DDBJ whole genome shotgun (WGS) entry which is preliminary data.</text>
</comment>
<organism evidence="2 3">
    <name type="scientific">Mucuna pruriens</name>
    <name type="common">Velvet bean</name>
    <name type="synonym">Dolichos pruriens</name>
    <dbReference type="NCBI Taxonomy" id="157652"/>
    <lineage>
        <taxon>Eukaryota</taxon>
        <taxon>Viridiplantae</taxon>
        <taxon>Streptophyta</taxon>
        <taxon>Embryophyta</taxon>
        <taxon>Tracheophyta</taxon>
        <taxon>Spermatophyta</taxon>
        <taxon>Magnoliopsida</taxon>
        <taxon>eudicotyledons</taxon>
        <taxon>Gunneridae</taxon>
        <taxon>Pentapetalae</taxon>
        <taxon>rosids</taxon>
        <taxon>fabids</taxon>
        <taxon>Fabales</taxon>
        <taxon>Fabaceae</taxon>
        <taxon>Papilionoideae</taxon>
        <taxon>50 kb inversion clade</taxon>
        <taxon>NPAAA clade</taxon>
        <taxon>indigoferoid/millettioid clade</taxon>
        <taxon>Phaseoleae</taxon>
        <taxon>Mucuna</taxon>
    </lineage>
</organism>
<sequence length="346" mass="38952">MDALNFLKFWRHATMATTSEPHLVVETDTESDEDDSFFDLELTLHNFDAKENNSNNKNDDDRKETTTTTELKSLCSKHGLGKTDSDVPRKTTLPVSPPEPISKRKVLPIEPISKPQSPIALLRSAPSFRIFMFRKRNRMPQHKTEHDQNKESKVFAVKLNVEDFRSSPALSRDNSTRSFGSKVRSYSYEEQKPERFSKDMLRKYLKLIKPLYVKVSKRYGDKVRFSGEDVAASPSSSPSVASVSSRTEKQGKGMRVVSKHLGKSRSASSTVAGVGSPVNRSDDTLLQQHDGIQSAILHCKRSFNSREGSMYSVRKSFEVEGGAKVKGKGIEGMGGWHRGPGFYWER</sequence>
<keyword evidence="2" id="KW-0418">Kinase</keyword>
<dbReference type="PANTHER" id="PTHR33929:SF4">
    <property type="entry name" value="MEMBRANE-ASSOCIATED KINASE REGULATOR 5"/>
    <property type="match status" value="1"/>
</dbReference>
<feature type="compositionally biased region" description="Basic and acidic residues" evidence="1">
    <location>
        <begin position="49"/>
        <end position="65"/>
    </location>
</feature>
<name>A0A371G125_MUCPR</name>
<dbReference type="Proteomes" id="UP000257109">
    <property type="component" value="Unassembled WGS sequence"/>
</dbReference>
<dbReference type="EMBL" id="QJKJ01007103">
    <property type="protein sequence ID" value="RDX84257.1"/>
    <property type="molecule type" value="Genomic_DNA"/>
</dbReference>
<feature type="region of interest" description="Disordered" evidence="1">
    <location>
        <begin position="49"/>
        <end position="99"/>
    </location>
</feature>
<keyword evidence="3" id="KW-1185">Reference proteome</keyword>
<dbReference type="GO" id="GO:0005886">
    <property type="term" value="C:plasma membrane"/>
    <property type="evidence" value="ECO:0007669"/>
    <property type="project" value="InterPro"/>
</dbReference>
<evidence type="ECO:0000313" key="3">
    <source>
        <dbReference type="Proteomes" id="UP000257109"/>
    </source>
</evidence>